<proteinExistence type="predicted"/>
<dbReference type="PROSITE" id="PS50006">
    <property type="entry name" value="FHA_DOMAIN"/>
    <property type="match status" value="1"/>
</dbReference>
<evidence type="ECO:0000256" key="2">
    <source>
        <dbReference type="SAM" id="MobiDB-lite"/>
    </source>
</evidence>
<evidence type="ECO:0000313" key="5">
    <source>
        <dbReference type="Proteomes" id="UP000322244"/>
    </source>
</evidence>
<dbReference type="InterPro" id="IPR000253">
    <property type="entry name" value="FHA_dom"/>
</dbReference>
<organism evidence="4 5">
    <name type="scientific">Antrihabitans cavernicola</name>
    <dbReference type="NCBI Taxonomy" id="2495913"/>
    <lineage>
        <taxon>Bacteria</taxon>
        <taxon>Bacillati</taxon>
        <taxon>Actinomycetota</taxon>
        <taxon>Actinomycetes</taxon>
        <taxon>Mycobacteriales</taxon>
        <taxon>Nocardiaceae</taxon>
        <taxon>Antrihabitans</taxon>
    </lineage>
</organism>
<sequence length="149" mass="16229">MAVIDKNERPDEHGRPAQHTEHFRAELADEHNDPTPDPARPVAVGPPPRGAGLLVVTRGPNRGAQFLLDAAIITVGRHIDSDIFLDDVTVSRRHAEFRRDEDGLQVADVGSLNGTYRNGESVDTASLSDGDEIRIGKFRLTYITAAAAR</sequence>
<dbReference type="SMART" id="SM00240">
    <property type="entry name" value="FHA"/>
    <property type="match status" value="1"/>
</dbReference>
<protein>
    <submittedName>
        <fullName evidence="4">FHA domain-containing protein</fullName>
    </submittedName>
</protein>
<feature type="compositionally biased region" description="Pro residues" evidence="2">
    <location>
        <begin position="35"/>
        <end position="49"/>
    </location>
</feature>
<feature type="compositionally biased region" description="Basic and acidic residues" evidence="2">
    <location>
        <begin position="1"/>
        <end position="34"/>
    </location>
</feature>
<name>A0A5A7S6Q4_9NOCA</name>
<evidence type="ECO:0000313" key="4">
    <source>
        <dbReference type="EMBL" id="KAA0016580.1"/>
    </source>
</evidence>
<evidence type="ECO:0000256" key="1">
    <source>
        <dbReference type="ARBA" id="ARBA00022553"/>
    </source>
</evidence>
<dbReference type="InterPro" id="IPR050923">
    <property type="entry name" value="Cell_Proc_Reg/RNA_Proc"/>
</dbReference>
<comment type="caution">
    <text evidence="4">The sequence shown here is derived from an EMBL/GenBank/DDBJ whole genome shotgun (WGS) entry which is preliminary data.</text>
</comment>
<keyword evidence="5" id="KW-1185">Reference proteome</keyword>
<dbReference type="PANTHER" id="PTHR23308">
    <property type="entry name" value="NUCLEAR INHIBITOR OF PROTEIN PHOSPHATASE-1"/>
    <property type="match status" value="1"/>
</dbReference>
<feature type="domain" description="FHA" evidence="3">
    <location>
        <begin position="73"/>
        <end position="122"/>
    </location>
</feature>
<dbReference type="AlphaFoldDB" id="A0A5A7S6Q4"/>
<dbReference type="Pfam" id="PF00498">
    <property type="entry name" value="FHA"/>
    <property type="match status" value="1"/>
</dbReference>
<dbReference type="InterPro" id="IPR008984">
    <property type="entry name" value="SMAD_FHA_dom_sf"/>
</dbReference>
<gene>
    <name evidence="4" type="ORF">FOY51_26105</name>
</gene>
<dbReference type="OrthoDB" id="134712at2"/>
<keyword evidence="1" id="KW-0597">Phosphoprotein</keyword>
<dbReference type="EMBL" id="VLNY01000026">
    <property type="protein sequence ID" value="KAA0016580.1"/>
    <property type="molecule type" value="Genomic_DNA"/>
</dbReference>
<reference evidence="4 5" key="1">
    <citation type="submission" date="2019-07" db="EMBL/GenBank/DDBJ databases">
        <title>Rhodococcus cavernicolus sp. nov., isolated from a cave.</title>
        <authorList>
            <person name="Lee S.D."/>
        </authorList>
    </citation>
    <scope>NUCLEOTIDE SEQUENCE [LARGE SCALE GENOMIC DNA]</scope>
    <source>
        <strain evidence="4 5">C1-24</strain>
    </source>
</reference>
<feature type="region of interest" description="Disordered" evidence="2">
    <location>
        <begin position="1"/>
        <end position="51"/>
    </location>
</feature>
<dbReference type="Proteomes" id="UP000322244">
    <property type="component" value="Unassembled WGS sequence"/>
</dbReference>
<dbReference type="Gene3D" id="2.60.200.20">
    <property type="match status" value="1"/>
</dbReference>
<dbReference type="SUPFAM" id="SSF49879">
    <property type="entry name" value="SMAD/FHA domain"/>
    <property type="match status" value="1"/>
</dbReference>
<evidence type="ECO:0000259" key="3">
    <source>
        <dbReference type="PROSITE" id="PS50006"/>
    </source>
</evidence>
<accession>A0A5A7S6Q4</accession>